<keyword evidence="2" id="KW-1185">Reference proteome</keyword>
<dbReference type="RefSeq" id="WP_090068342.1">
    <property type="nucleotide sequence ID" value="NZ_FOVR01000001.1"/>
</dbReference>
<sequence>MSTAKCIVGDLGAGSVAKRLGVGASAVSNNVVLGSFPASWFVPLFLMGLEQGVSVPVSLFRWRSVDAHSLQGCEVEFHVSGAADGS</sequence>
<dbReference type="Proteomes" id="UP000199236">
    <property type="component" value="Unassembled WGS sequence"/>
</dbReference>
<accession>A0A1I5ABR7</accession>
<proteinExistence type="predicted"/>
<gene>
    <name evidence="1" type="ORF">SAMN04488056_101425</name>
</gene>
<dbReference type="AlphaFoldDB" id="A0A1I5ABR7"/>
<dbReference type="EMBL" id="FOVR01000001">
    <property type="protein sequence ID" value="SFN59856.1"/>
    <property type="molecule type" value="Genomic_DNA"/>
</dbReference>
<organism evidence="1 2">
    <name type="scientific">Cohaesibacter marisflavi</name>
    <dbReference type="NCBI Taxonomy" id="655353"/>
    <lineage>
        <taxon>Bacteria</taxon>
        <taxon>Pseudomonadati</taxon>
        <taxon>Pseudomonadota</taxon>
        <taxon>Alphaproteobacteria</taxon>
        <taxon>Hyphomicrobiales</taxon>
        <taxon>Cohaesibacteraceae</taxon>
    </lineage>
</organism>
<reference evidence="1 2" key="1">
    <citation type="submission" date="2016-10" db="EMBL/GenBank/DDBJ databases">
        <authorList>
            <person name="de Groot N.N."/>
        </authorList>
    </citation>
    <scope>NUCLEOTIDE SEQUENCE [LARGE SCALE GENOMIC DNA]</scope>
    <source>
        <strain evidence="1 2">CGMCC 1.9157</strain>
    </source>
</reference>
<name>A0A1I5ABR7_9HYPH</name>
<evidence type="ECO:0000313" key="2">
    <source>
        <dbReference type="Proteomes" id="UP000199236"/>
    </source>
</evidence>
<protein>
    <submittedName>
        <fullName evidence="1">Uncharacterized protein</fullName>
    </submittedName>
</protein>
<evidence type="ECO:0000313" key="1">
    <source>
        <dbReference type="EMBL" id="SFN59856.1"/>
    </source>
</evidence>
<dbReference type="STRING" id="655353.SAMN04488056_101425"/>
<dbReference type="OrthoDB" id="7875601at2"/>